<dbReference type="STRING" id="543526.Htur_1961"/>
<name>D2RSR9_HALTV</name>
<keyword evidence="2" id="KW-1185">Reference proteome</keyword>
<dbReference type="OrthoDB" id="206290at2157"/>
<dbReference type="eggNOG" id="arCOG13318">
    <property type="taxonomic scope" value="Archaea"/>
</dbReference>
<accession>D2RSR9</accession>
<reference evidence="1 2" key="1">
    <citation type="journal article" date="2010" name="Stand. Genomic Sci.">
        <title>Complete genome sequence of Haloterrigena turkmenica type strain (4k).</title>
        <authorList>
            <person name="Saunders E."/>
            <person name="Tindall B.J."/>
            <person name="Fahnrich R."/>
            <person name="Lapidus A."/>
            <person name="Copeland A."/>
            <person name="Del Rio T.G."/>
            <person name="Lucas S."/>
            <person name="Chen F."/>
            <person name="Tice H."/>
            <person name="Cheng J.F."/>
            <person name="Han C."/>
            <person name="Detter J.C."/>
            <person name="Bruce D."/>
            <person name="Goodwin L."/>
            <person name="Chain P."/>
            <person name="Pitluck S."/>
            <person name="Pati A."/>
            <person name="Ivanova N."/>
            <person name="Mavromatis K."/>
            <person name="Chen A."/>
            <person name="Palaniappan K."/>
            <person name="Land M."/>
            <person name="Hauser L."/>
            <person name="Chang Y.J."/>
            <person name="Jeffries C.D."/>
            <person name="Brettin T."/>
            <person name="Rohde M."/>
            <person name="Goker M."/>
            <person name="Bristow J."/>
            <person name="Eisen J.A."/>
            <person name="Markowitz V."/>
            <person name="Hugenholtz P."/>
            <person name="Klenk H.P."/>
            <person name="Kyrpides N.C."/>
        </authorList>
    </citation>
    <scope>NUCLEOTIDE SEQUENCE [LARGE SCALE GENOMIC DNA]</scope>
    <source>
        <strain evidence="2">ATCC 51198 / DSM 5511 / JCM 9101 / NCIMB 13204 / VKM B-1734 / 4k</strain>
    </source>
</reference>
<gene>
    <name evidence="1" type="ordered locus">Htur_1961</name>
</gene>
<dbReference type="KEGG" id="htu:Htur_1961"/>
<dbReference type="HOGENOM" id="CLU_2802135_0_0_2"/>
<dbReference type="AlphaFoldDB" id="D2RSR9"/>
<dbReference type="Proteomes" id="UP000001903">
    <property type="component" value="Chromosome"/>
</dbReference>
<evidence type="ECO:0000313" key="1">
    <source>
        <dbReference type="EMBL" id="ADB60845.1"/>
    </source>
</evidence>
<organism evidence="1 2">
    <name type="scientific">Haloterrigena turkmenica (strain ATCC 51198 / DSM 5511 / JCM 9101 / NCIMB 13204 / VKM B-1734 / 4k)</name>
    <name type="common">Halococcus turkmenicus</name>
    <dbReference type="NCBI Taxonomy" id="543526"/>
    <lineage>
        <taxon>Archaea</taxon>
        <taxon>Methanobacteriati</taxon>
        <taxon>Methanobacteriota</taxon>
        <taxon>Stenosarchaea group</taxon>
        <taxon>Halobacteria</taxon>
        <taxon>Halobacteriales</taxon>
        <taxon>Natrialbaceae</taxon>
        <taxon>Haloterrigena</taxon>
    </lineage>
</organism>
<sequence length="67" mass="7590">MTGVDDHLLEAEREHRRELGREAMAVIELRVQIPYVVRDATAQFLEEADDLEHARELAGLEFGVGTD</sequence>
<protein>
    <submittedName>
        <fullName evidence="1">Uncharacterized protein</fullName>
    </submittedName>
</protein>
<dbReference type="RefSeq" id="WP_012943134.1">
    <property type="nucleotide sequence ID" value="NC_013743.1"/>
</dbReference>
<proteinExistence type="predicted"/>
<dbReference type="GeneID" id="8742560"/>
<evidence type="ECO:0000313" key="2">
    <source>
        <dbReference type="Proteomes" id="UP000001903"/>
    </source>
</evidence>
<dbReference type="EMBL" id="CP001860">
    <property type="protein sequence ID" value="ADB60845.1"/>
    <property type="molecule type" value="Genomic_DNA"/>
</dbReference>